<proteinExistence type="inferred from homology"/>
<keyword evidence="8" id="KW-1208">Phospholipid metabolism</keyword>
<evidence type="ECO:0000256" key="4">
    <source>
        <dbReference type="ARBA" id="ARBA00022679"/>
    </source>
</evidence>
<keyword evidence="4 13" id="KW-0808">Transferase</keyword>
<keyword evidence="14" id="KW-1185">Reference proteome</keyword>
<dbReference type="OrthoDB" id="40021at2759"/>
<dbReference type="PANTHER" id="PTHR45780">
    <property type="entry name" value="ETHANOLAMINE-PHOSPHATE CYTIDYLYLTRANSFERASE"/>
    <property type="match status" value="1"/>
</dbReference>
<dbReference type="PANTHER" id="PTHR45780:SF2">
    <property type="entry name" value="ETHANOLAMINE-PHOSPHATE CYTIDYLYLTRANSFERASE"/>
    <property type="match status" value="1"/>
</dbReference>
<dbReference type="InterPro" id="IPR014729">
    <property type="entry name" value="Rossmann-like_a/b/a_fold"/>
</dbReference>
<evidence type="ECO:0000256" key="1">
    <source>
        <dbReference type="ARBA" id="ARBA00005189"/>
    </source>
</evidence>
<dbReference type="NCBIfam" id="TIGR00125">
    <property type="entry name" value="cyt_tran_rel"/>
    <property type="match status" value="2"/>
</dbReference>
<dbReference type="InterPro" id="IPR044608">
    <property type="entry name" value="Ect1/PCYT2"/>
</dbReference>
<dbReference type="AlphaFoldDB" id="A0A0L0GAP2"/>
<dbReference type="CDD" id="cd02174">
    <property type="entry name" value="CCT"/>
    <property type="match status" value="1"/>
</dbReference>
<dbReference type="EMBL" id="KQ241708">
    <property type="protein sequence ID" value="KNC85328.1"/>
    <property type="molecule type" value="Genomic_DNA"/>
</dbReference>
<comment type="pathway">
    <text evidence="1">Lipid metabolism.</text>
</comment>
<organism evidence="13 14">
    <name type="scientific">Sphaeroforma arctica JP610</name>
    <dbReference type="NCBI Taxonomy" id="667725"/>
    <lineage>
        <taxon>Eukaryota</taxon>
        <taxon>Ichthyosporea</taxon>
        <taxon>Ichthyophonida</taxon>
        <taxon>Sphaeroforma</taxon>
    </lineage>
</organism>
<evidence type="ECO:0000256" key="3">
    <source>
        <dbReference type="ARBA" id="ARBA00022516"/>
    </source>
</evidence>
<dbReference type="CDD" id="cd02173">
    <property type="entry name" value="ECT"/>
    <property type="match status" value="1"/>
</dbReference>
<feature type="domain" description="Cytidyltransferase-like" evidence="12">
    <location>
        <begin position="187"/>
        <end position="285"/>
    </location>
</feature>
<protein>
    <recommendedName>
        <fullName evidence="10">ethanolamine-phosphate cytidylyltransferase</fullName>
        <ecNumber evidence="10">2.7.7.14</ecNumber>
    </recommendedName>
    <alternativeName>
        <fullName evidence="11">CTP:phosphoethanolamine cytidylyltransferase</fullName>
    </alternativeName>
</protein>
<dbReference type="Gene3D" id="3.40.50.620">
    <property type="entry name" value="HUPs"/>
    <property type="match status" value="2"/>
</dbReference>
<dbReference type="EC" id="2.7.7.14" evidence="10"/>
<keyword evidence="7" id="KW-0594">Phospholipid biosynthesis</keyword>
<sequence length="349" mass="39300">MHFGHANSLRQAKAMSDYLIVGVHTDEDIMKNKGPTVATQEERYKMVRACKWVDEVYEGAPYVTQLAMMDKENIDFVVHGNDITCDADGNDCYQEIKDAGRYRECQRTQGVSTTDLVGRMLLLTKTHFDRPQDGEAPSHIEDMYKHAQGAVKGSPYTGVTQFLQTSQKIVQFSSGTEPKPGDKVVYVSGTFDLFHAGHCDFLEAAKAKGDYLIVGLYTDLEVNAWKGSNWPIMNLHERTLSVLANRHVDNVVIGAPMELTPELLEHFHVDVVVHGERPVAKKDQGVDIFKVAREKGTVETVQSGSELHAEMVVERILKNKQMYEERNQKKIDKELRIMKAVEAGTIKMK</sequence>
<evidence type="ECO:0000259" key="12">
    <source>
        <dbReference type="Pfam" id="PF01467"/>
    </source>
</evidence>
<keyword evidence="3" id="KW-0444">Lipid biosynthesis</keyword>
<evidence type="ECO:0000256" key="6">
    <source>
        <dbReference type="ARBA" id="ARBA00023098"/>
    </source>
</evidence>
<evidence type="ECO:0000313" key="13">
    <source>
        <dbReference type="EMBL" id="KNC85328.1"/>
    </source>
</evidence>
<evidence type="ECO:0000256" key="11">
    <source>
        <dbReference type="ARBA" id="ARBA00031473"/>
    </source>
</evidence>
<feature type="domain" description="Cytidyltransferase-like" evidence="12">
    <location>
        <begin position="2"/>
        <end position="117"/>
    </location>
</feature>
<dbReference type="GeneID" id="25902979"/>
<gene>
    <name evidence="13" type="ORF">SARC_02475</name>
</gene>
<evidence type="ECO:0000256" key="10">
    <source>
        <dbReference type="ARBA" id="ARBA00024221"/>
    </source>
</evidence>
<dbReference type="InterPro" id="IPR041723">
    <property type="entry name" value="CCT"/>
</dbReference>
<keyword evidence="5 13" id="KW-0548">Nucleotidyltransferase</keyword>
<dbReference type="RefSeq" id="XP_014159230.1">
    <property type="nucleotide sequence ID" value="XM_014303755.1"/>
</dbReference>
<dbReference type="UniPathway" id="UPA00558">
    <property type="reaction ID" value="UER00742"/>
</dbReference>
<evidence type="ECO:0000256" key="5">
    <source>
        <dbReference type="ARBA" id="ARBA00022695"/>
    </source>
</evidence>
<dbReference type="Proteomes" id="UP000054560">
    <property type="component" value="Unassembled WGS sequence"/>
</dbReference>
<dbReference type="GO" id="GO:0004306">
    <property type="term" value="F:ethanolamine-phosphate cytidylyltransferase activity"/>
    <property type="evidence" value="ECO:0007669"/>
    <property type="project" value="UniProtKB-EC"/>
</dbReference>
<dbReference type="GO" id="GO:0005737">
    <property type="term" value="C:cytoplasm"/>
    <property type="evidence" value="ECO:0007669"/>
    <property type="project" value="TreeGrafter"/>
</dbReference>
<evidence type="ECO:0000256" key="2">
    <source>
        <dbReference type="ARBA" id="ARBA00010101"/>
    </source>
</evidence>
<keyword evidence="6" id="KW-0443">Lipid metabolism</keyword>
<dbReference type="InterPro" id="IPR004821">
    <property type="entry name" value="Cyt_trans-like"/>
</dbReference>
<evidence type="ECO:0000256" key="7">
    <source>
        <dbReference type="ARBA" id="ARBA00023209"/>
    </source>
</evidence>
<reference evidence="13 14" key="1">
    <citation type="submission" date="2011-02" db="EMBL/GenBank/DDBJ databases">
        <title>The Genome Sequence of Sphaeroforma arctica JP610.</title>
        <authorList>
            <consortium name="The Broad Institute Genome Sequencing Platform"/>
            <person name="Russ C."/>
            <person name="Cuomo C."/>
            <person name="Young S.K."/>
            <person name="Zeng Q."/>
            <person name="Gargeya S."/>
            <person name="Alvarado L."/>
            <person name="Berlin A."/>
            <person name="Chapman S.B."/>
            <person name="Chen Z."/>
            <person name="Freedman E."/>
            <person name="Gellesch M."/>
            <person name="Goldberg J."/>
            <person name="Griggs A."/>
            <person name="Gujja S."/>
            <person name="Heilman E."/>
            <person name="Heiman D."/>
            <person name="Howarth C."/>
            <person name="Mehta T."/>
            <person name="Neiman D."/>
            <person name="Pearson M."/>
            <person name="Roberts A."/>
            <person name="Saif S."/>
            <person name="Shea T."/>
            <person name="Shenoy N."/>
            <person name="Sisk P."/>
            <person name="Stolte C."/>
            <person name="Sykes S."/>
            <person name="White J."/>
            <person name="Yandava C."/>
            <person name="Burger G."/>
            <person name="Gray M.W."/>
            <person name="Holland P.W.H."/>
            <person name="King N."/>
            <person name="Lang F.B.F."/>
            <person name="Roger A.J."/>
            <person name="Ruiz-Trillo I."/>
            <person name="Haas B."/>
            <person name="Nusbaum C."/>
            <person name="Birren B."/>
        </authorList>
    </citation>
    <scope>NUCLEOTIDE SEQUENCE [LARGE SCALE GENOMIC DNA]</scope>
    <source>
        <strain evidence="13 14">JP610</strain>
    </source>
</reference>
<dbReference type="SUPFAM" id="SSF52374">
    <property type="entry name" value="Nucleotidylyl transferase"/>
    <property type="match status" value="2"/>
</dbReference>
<dbReference type="STRING" id="667725.A0A0L0GAP2"/>
<evidence type="ECO:0000256" key="9">
    <source>
        <dbReference type="ARBA" id="ARBA00024191"/>
    </source>
</evidence>
<dbReference type="eggNOG" id="KOG2803">
    <property type="taxonomic scope" value="Eukaryota"/>
</dbReference>
<accession>A0A0L0GAP2</accession>
<comment type="pathway">
    <text evidence="9">Phospholipid metabolism; phosphatidylethanolamine biosynthesis; phosphatidylethanolamine from ethanolamine: step 2/3.</text>
</comment>
<comment type="similarity">
    <text evidence="2">Belongs to the cytidylyltransferase family.</text>
</comment>
<dbReference type="GO" id="GO:0006646">
    <property type="term" value="P:phosphatidylethanolamine biosynthetic process"/>
    <property type="evidence" value="ECO:0007669"/>
    <property type="project" value="UniProtKB-UniPathway"/>
</dbReference>
<name>A0A0L0GAP2_9EUKA</name>
<evidence type="ECO:0000256" key="8">
    <source>
        <dbReference type="ARBA" id="ARBA00023264"/>
    </source>
</evidence>
<dbReference type="Pfam" id="PF01467">
    <property type="entry name" value="CTP_transf_like"/>
    <property type="match status" value="2"/>
</dbReference>
<evidence type="ECO:0000313" key="14">
    <source>
        <dbReference type="Proteomes" id="UP000054560"/>
    </source>
</evidence>